<evidence type="ECO:0000256" key="1">
    <source>
        <dbReference type="SAM" id="MobiDB-lite"/>
    </source>
</evidence>
<protein>
    <submittedName>
        <fullName evidence="2">Uncharacterized protein</fullName>
    </submittedName>
</protein>
<gene>
    <name evidence="2" type="ORF">PXEA_LOCUS34383</name>
</gene>
<evidence type="ECO:0000313" key="3">
    <source>
        <dbReference type="Proteomes" id="UP000784294"/>
    </source>
</evidence>
<dbReference type="EMBL" id="CAAALY010267134">
    <property type="protein sequence ID" value="VEL40943.1"/>
    <property type="molecule type" value="Genomic_DNA"/>
</dbReference>
<reference evidence="2" key="1">
    <citation type="submission" date="2018-11" db="EMBL/GenBank/DDBJ databases">
        <authorList>
            <consortium name="Pathogen Informatics"/>
        </authorList>
    </citation>
    <scope>NUCLEOTIDE SEQUENCE</scope>
</reference>
<evidence type="ECO:0000313" key="2">
    <source>
        <dbReference type="EMBL" id="VEL40943.1"/>
    </source>
</evidence>
<feature type="region of interest" description="Disordered" evidence="1">
    <location>
        <begin position="218"/>
        <end position="250"/>
    </location>
</feature>
<comment type="caution">
    <text evidence="2">The sequence shown here is derived from an EMBL/GenBank/DDBJ whole genome shotgun (WGS) entry which is preliminary data.</text>
</comment>
<name>A0A3S5FGX5_9PLAT</name>
<dbReference type="Proteomes" id="UP000784294">
    <property type="component" value="Unassembled WGS sequence"/>
</dbReference>
<accession>A0A3S5FGX5</accession>
<proteinExistence type="predicted"/>
<sequence>MPPPHPKKSIRCHNRRILKQSGLPTAALYPPTGLVLSPALTAIANDPGPLRILFWHRIAQHHTTAKGWLLDQIKAKPTDFSGLELMSVVLKPAIHVSVQGQWREVLARVAFTLSQLPWPGISRQHGHVYNTHLVMNDITTGSVLASRQVDLSPDPSYPQPRSYVCRYRCHVEGHHFDDCFAPPSSSLPRYKFSCLNQLNLDHPRLYSRSTRMLRQHVPAEPLNNPTGHGFTDSFRPSAPSQDGLTTEPAR</sequence>
<dbReference type="AlphaFoldDB" id="A0A3S5FGX5"/>
<keyword evidence="3" id="KW-1185">Reference proteome</keyword>
<organism evidence="2 3">
    <name type="scientific">Protopolystoma xenopodis</name>
    <dbReference type="NCBI Taxonomy" id="117903"/>
    <lineage>
        <taxon>Eukaryota</taxon>
        <taxon>Metazoa</taxon>
        <taxon>Spiralia</taxon>
        <taxon>Lophotrochozoa</taxon>
        <taxon>Platyhelminthes</taxon>
        <taxon>Monogenea</taxon>
        <taxon>Polyopisthocotylea</taxon>
        <taxon>Polystomatidea</taxon>
        <taxon>Polystomatidae</taxon>
        <taxon>Protopolystoma</taxon>
    </lineage>
</organism>